<accession>A0A4R2L574</accession>
<dbReference type="Gene3D" id="3.30.420.10">
    <property type="entry name" value="Ribonuclease H-like superfamily/Ribonuclease H"/>
    <property type="match status" value="1"/>
</dbReference>
<dbReference type="AlphaFoldDB" id="A0A4R2L574"/>
<protein>
    <submittedName>
        <fullName evidence="2">Transposase</fullName>
    </submittedName>
</protein>
<comment type="caution">
    <text evidence="2">The sequence shown here is derived from an EMBL/GenBank/DDBJ whole genome shotgun (WGS) entry which is preliminary data.</text>
</comment>
<sequence>MGRTAWLQETKLMRFEEAYTSWQEKRLTQEEAASLLGVCERSFRRYINRFEEDGLEGLLDKRMAQVSSHKAPVDEVLRLEALYRERYEGWNLKHFHERYQRAHEGTRSYTWVKNALQGKGVVKKGKRKGTYRKRRERAPMPGMLIHQDGSTHQWVPGVYWDLIITMDDANGRVYSGFFVEEEGTLSSFRGVSETITRHGLFSSFYSDRGSHYWHTPEAGGKVDKTRLTQFGRAMQQLGIQMIPSYSPQARGRSERLFKTLQGRLPQELALQGIVDMARANEFLQAAFLPDFNQRFQAEAREPGTAFVPLLDSRVKDILCLQTERQVGKDSCVAYQGMQLQLPPDPCSGHYIRSKVRVHEYPDGSLAVFHGPRKLADYTADGSRVNVDKPRSKTRKVA</sequence>
<gene>
    <name evidence="2" type="ORF">EV688_1148</name>
</gene>
<reference evidence="2 3" key="1">
    <citation type="submission" date="2019-03" db="EMBL/GenBank/DDBJ databases">
        <title>Genomic Encyclopedia of Type Strains, Phase IV (KMG-IV): sequencing the most valuable type-strain genomes for metagenomic binning, comparative biology and taxonomic classification.</title>
        <authorList>
            <person name="Goeker M."/>
        </authorList>
    </citation>
    <scope>NUCLEOTIDE SEQUENCE [LARGE SCALE GENOMIC DNA]</scope>
    <source>
        <strain evidence="2 3">DSM 23344</strain>
    </source>
</reference>
<dbReference type="PANTHER" id="PTHR35004:SF7">
    <property type="entry name" value="INTEGRASE PROTEIN"/>
    <property type="match status" value="1"/>
</dbReference>
<dbReference type="PROSITE" id="PS50994">
    <property type="entry name" value="INTEGRASE"/>
    <property type="match status" value="1"/>
</dbReference>
<dbReference type="EMBL" id="SLWX01000014">
    <property type="protein sequence ID" value="TCO74295.1"/>
    <property type="molecule type" value="Genomic_DNA"/>
</dbReference>
<dbReference type="InterPro" id="IPR012337">
    <property type="entry name" value="RNaseH-like_sf"/>
</dbReference>
<dbReference type="NCBIfam" id="NF033594">
    <property type="entry name" value="transpos_ISNCY_2"/>
    <property type="match status" value="1"/>
</dbReference>
<dbReference type="InterPro" id="IPR036397">
    <property type="entry name" value="RNaseH_sf"/>
</dbReference>
<dbReference type="Proteomes" id="UP000294980">
    <property type="component" value="Unassembled WGS sequence"/>
</dbReference>
<dbReference type="SUPFAM" id="SSF53098">
    <property type="entry name" value="Ribonuclease H-like"/>
    <property type="match status" value="1"/>
</dbReference>
<dbReference type="Pfam" id="PF13551">
    <property type="entry name" value="HTH_29"/>
    <property type="match status" value="1"/>
</dbReference>
<keyword evidence="3" id="KW-1185">Reference proteome</keyword>
<dbReference type="GO" id="GO:0015074">
    <property type="term" value="P:DNA integration"/>
    <property type="evidence" value="ECO:0007669"/>
    <property type="project" value="InterPro"/>
</dbReference>
<evidence type="ECO:0000313" key="2">
    <source>
        <dbReference type="EMBL" id="TCO74295.1"/>
    </source>
</evidence>
<dbReference type="PANTHER" id="PTHR35004">
    <property type="entry name" value="TRANSPOSASE RV3428C-RELATED"/>
    <property type="match status" value="1"/>
</dbReference>
<organism evidence="2 3">
    <name type="scientific">Chromatocurvus halotolerans</name>
    <dbReference type="NCBI Taxonomy" id="1132028"/>
    <lineage>
        <taxon>Bacteria</taxon>
        <taxon>Pseudomonadati</taxon>
        <taxon>Pseudomonadota</taxon>
        <taxon>Gammaproteobacteria</taxon>
        <taxon>Cellvibrionales</taxon>
        <taxon>Halieaceae</taxon>
        <taxon>Chromatocurvus</taxon>
    </lineage>
</organism>
<dbReference type="InterPro" id="IPR047797">
    <property type="entry name" value="ISNCY_transpos"/>
</dbReference>
<feature type="domain" description="Integrase catalytic" evidence="1">
    <location>
        <begin position="137"/>
        <end position="316"/>
    </location>
</feature>
<evidence type="ECO:0000313" key="3">
    <source>
        <dbReference type="Proteomes" id="UP000294980"/>
    </source>
</evidence>
<dbReference type="InterPro" id="IPR001584">
    <property type="entry name" value="Integrase_cat-core"/>
</dbReference>
<proteinExistence type="predicted"/>
<evidence type="ECO:0000259" key="1">
    <source>
        <dbReference type="PROSITE" id="PS50994"/>
    </source>
</evidence>
<dbReference type="GO" id="GO:0003676">
    <property type="term" value="F:nucleic acid binding"/>
    <property type="evidence" value="ECO:0007669"/>
    <property type="project" value="InterPro"/>
</dbReference>
<name>A0A4R2L574_9GAMM</name>